<evidence type="ECO:0000313" key="4">
    <source>
        <dbReference type="EMBL" id="MPM73068.1"/>
    </source>
</evidence>
<protein>
    <submittedName>
        <fullName evidence="4">Chorismate pyruvate-lyase</fullName>
        <ecNumber evidence="4">4.1.3.40</ecNumber>
    </submittedName>
</protein>
<dbReference type="Pfam" id="PF04345">
    <property type="entry name" value="Chor_lyase"/>
    <property type="match status" value="1"/>
</dbReference>
<dbReference type="SUPFAM" id="SSF64288">
    <property type="entry name" value="Chorismate lyase-like"/>
    <property type="match status" value="1"/>
</dbReference>
<keyword evidence="3 4" id="KW-0456">Lyase</keyword>
<proteinExistence type="inferred from homology"/>
<dbReference type="GO" id="GO:0008813">
    <property type="term" value="F:chorismate lyase activity"/>
    <property type="evidence" value="ECO:0007669"/>
    <property type="project" value="UniProtKB-EC"/>
</dbReference>
<comment type="caution">
    <text evidence="4">The sequence shown here is derived from an EMBL/GenBank/DDBJ whole genome shotgun (WGS) entry which is preliminary data.</text>
</comment>
<dbReference type="Gene3D" id="3.40.1410.10">
    <property type="entry name" value="Chorismate lyase-like"/>
    <property type="match status" value="1"/>
</dbReference>
<keyword evidence="4" id="KW-0670">Pyruvate</keyword>
<evidence type="ECO:0000256" key="2">
    <source>
        <dbReference type="ARBA" id="ARBA00022688"/>
    </source>
</evidence>
<sequence>MKRSNWRSHLAGGPQSPVLRSWLTEPGSLTARCLQSSQRFGVRLLQFGKGKALADEAIDGGCDGALAWVREVELICDGRPVIFAHTTLAASRNGRLTRWMARLGSRSLGSLLFAYPGFSRGQIEFLRLDDRHPLYRKAAARYSLPRHLWARRSLHRLDGQQVLVTEVFLPDILGLG</sequence>
<dbReference type="PANTHER" id="PTHR38683:SF1">
    <property type="entry name" value="CHORISMATE PYRUVATE-LYASE"/>
    <property type="match status" value="1"/>
</dbReference>
<gene>
    <name evidence="4" type="primary">ubiC_3</name>
    <name evidence="4" type="ORF">SDC9_120044</name>
</gene>
<dbReference type="EC" id="4.1.3.40" evidence="4"/>
<dbReference type="GO" id="GO:0005829">
    <property type="term" value="C:cytosol"/>
    <property type="evidence" value="ECO:0007669"/>
    <property type="project" value="TreeGrafter"/>
</dbReference>
<dbReference type="InterPro" id="IPR028978">
    <property type="entry name" value="Chorismate_lyase_/UTRA_dom_sf"/>
</dbReference>
<dbReference type="InterPro" id="IPR007440">
    <property type="entry name" value="Chorismate--pyruvate_lyase"/>
</dbReference>
<dbReference type="AlphaFoldDB" id="A0A645C6S0"/>
<keyword evidence="2" id="KW-0831">Ubiquinone biosynthesis</keyword>
<evidence type="ECO:0000256" key="3">
    <source>
        <dbReference type="ARBA" id="ARBA00023239"/>
    </source>
</evidence>
<dbReference type="EMBL" id="VSSQ01025130">
    <property type="protein sequence ID" value="MPM73068.1"/>
    <property type="molecule type" value="Genomic_DNA"/>
</dbReference>
<accession>A0A645C6S0</accession>
<dbReference type="GO" id="GO:0006744">
    <property type="term" value="P:ubiquinone biosynthetic process"/>
    <property type="evidence" value="ECO:0007669"/>
    <property type="project" value="UniProtKB-KW"/>
</dbReference>
<organism evidence="4">
    <name type="scientific">bioreactor metagenome</name>
    <dbReference type="NCBI Taxonomy" id="1076179"/>
    <lineage>
        <taxon>unclassified sequences</taxon>
        <taxon>metagenomes</taxon>
        <taxon>ecological metagenomes</taxon>
    </lineage>
</organism>
<keyword evidence="1" id="KW-0963">Cytoplasm</keyword>
<evidence type="ECO:0000256" key="1">
    <source>
        <dbReference type="ARBA" id="ARBA00022490"/>
    </source>
</evidence>
<dbReference type="HAMAP" id="MF_01632">
    <property type="entry name" value="UbiC"/>
    <property type="match status" value="1"/>
</dbReference>
<reference evidence="4" key="1">
    <citation type="submission" date="2019-08" db="EMBL/GenBank/DDBJ databases">
        <authorList>
            <person name="Kucharzyk K."/>
            <person name="Murdoch R.W."/>
            <person name="Higgins S."/>
            <person name="Loffler F."/>
        </authorList>
    </citation>
    <scope>NUCLEOTIDE SEQUENCE</scope>
</reference>
<dbReference type="PANTHER" id="PTHR38683">
    <property type="entry name" value="CHORISMATE PYRUVATE-LYASE"/>
    <property type="match status" value="1"/>
</dbReference>
<name>A0A645C6S0_9ZZZZ</name>